<dbReference type="AlphaFoldDB" id="F3QM15"/>
<proteinExistence type="predicted"/>
<gene>
    <name evidence="2" type="ORF">HMPREF9439_01991</name>
</gene>
<comment type="caution">
    <text evidence="2">The sequence shown here is derived from an EMBL/GenBank/DDBJ whole genome shotgun (WGS) entry which is preliminary data.</text>
</comment>
<evidence type="ECO:0000259" key="1">
    <source>
        <dbReference type="Pfam" id="PF13609"/>
    </source>
</evidence>
<sequence>MGGLSSADGTYTILDGATIGKSYNEAGLTSIYVTTPFTNNAVVYVSPEFGGVKFHAMYSNGLYDDTNKWSKNTHTYGAGLTYGSERAKGSVMYEVIDSAVDFSPMNANSGDVKSKDTQIFTVGSQYRFDSFTLYGTYQYVTHARLLPDFDITLTDAAINSGMIKKGFNSHAFSVSGAFPVFGGTFKAVINYMNGKAKDGEVKSFLGASKFERLAGGIAYEYPLSKRSTLYGFGAVSVGMKGAKYNFRLRQSCLQHMERRFLLASLLLTKRLGISNFSFSLVISIALMHNSGGTKVSFNWVRLFRFYMRSCNSFNLWARSGILNFLCYTSSLLRRSLNDKSETTSASGQ</sequence>
<dbReference type="InterPro" id="IPR033900">
    <property type="entry name" value="Gram_neg_porin_domain"/>
</dbReference>
<keyword evidence="3" id="KW-1185">Reference proteome</keyword>
<dbReference type="eggNOG" id="ENOG5033S1R">
    <property type="taxonomic scope" value="Bacteria"/>
</dbReference>
<organism evidence="2 3">
    <name type="scientific">Parasutterella excrementihominis YIT 11859</name>
    <dbReference type="NCBI Taxonomy" id="762966"/>
    <lineage>
        <taxon>Bacteria</taxon>
        <taxon>Pseudomonadati</taxon>
        <taxon>Pseudomonadota</taxon>
        <taxon>Betaproteobacteria</taxon>
        <taxon>Burkholderiales</taxon>
        <taxon>Sutterellaceae</taxon>
        <taxon>Parasutterella</taxon>
    </lineage>
</organism>
<dbReference type="HOGENOM" id="CLU_796582_0_0_4"/>
<protein>
    <submittedName>
        <fullName evidence="2">Conserved domain protein</fullName>
    </submittedName>
</protein>
<reference evidence="2 3" key="1">
    <citation type="submission" date="2011-02" db="EMBL/GenBank/DDBJ databases">
        <authorList>
            <person name="Weinstock G."/>
            <person name="Sodergren E."/>
            <person name="Clifton S."/>
            <person name="Fulton L."/>
            <person name="Fulton B."/>
            <person name="Courtney L."/>
            <person name="Fronick C."/>
            <person name="Harrison M."/>
            <person name="Strong C."/>
            <person name="Farmer C."/>
            <person name="Delahaunty K."/>
            <person name="Markovic C."/>
            <person name="Hall O."/>
            <person name="Minx P."/>
            <person name="Tomlinson C."/>
            <person name="Mitreva M."/>
            <person name="Hou S."/>
            <person name="Chen J."/>
            <person name="Wollam A."/>
            <person name="Pepin K.H."/>
            <person name="Johnson M."/>
            <person name="Bhonagiri V."/>
            <person name="Zhang X."/>
            <person name="Suruliraj S."/>
            <person name="Warren W."/>
            <person name="Chinwalla A."/>
            <person name="Mardis E.R."/>
            <person name="Wilson R.K."/>
        </authorList>
    </citation>
    <scope>NUCLEOTIDE SEQUENCE [LARGE SCALE GENOMIC DNA]</scope>
    <source>
        <strain evidence="2 3">YIT 11859</strain>
    </source>
</reference>
<dbReference type="GO" id="GO:0015288">
    <property type="term" value="F:porin activity"/>
    <property type="evidence" value="ECO:0007669"/>
    <property type="project" value="InterPro"/>
</dbReference>
<evidence type="ECO:0000313" key="3">
    <source>
        <dbReference type="Proteomes" id="UP000005156"/>
    </source>
</evidence>
<evidence type="ECO:0000313" key="2">
    <source>
        <dbReference type="EMBL" id="EGG52556.1"/>
    </source>
</evidence>
<dbReference type="Gene3D" id="2.40.160.10">
    <property type="entry name" value="Porin"/>
    <property type="match status" value="1"/>
</dbReference>
<dbReference type="InterPro" id="IPR023614">
    <property type="entry name" value="Porin_dom_sf"/>
</dbReference>
<feature type="domain" description="Porin" evidence="1">
    <location>
        <begin position="12"/>
        <end position="234"/>
    </location>
</feature>
<accession>F3QM15</accession>
<dbReference type="GeneID" id="43349335"/>
<dbReference type="Pfam" id="PF13609">
    <property type="entry name" value="Porin_4"/>
    <property type="match status" value="1"/>
</dbReference>
<dbReference type="GO" id="GO:0016020">
    <property type="term" value="C:membrane"/>
    <property type="evidence" value="ECO:0007669"/>
    <property type="project" value="InterPro"/>
</dbReference>
<dbReference type="Proteomes" id="UP000005156">
    <property type="component" value="Unassembled WGS sequence"/>
</dbReference>
<dbReference type="EMBL" id="AFBP01000069">
    <property type="protein sequence ID" value="EGG52556.1"/>
    <property type="molecule type" value="Genomic_DNA"/>
</dbReference>
<name>F3QM15_9BURK</name>
<dbReference type="RefSeq" id="WP_008864597.1">
    <property type="nucleotide sequence ID" value="NZ_CAXTIX010000004.1"/>
</dbReference>
<dbReference type="OrthoDB" id="6975458at2"/>
<dbReference type="SUPFAM" id="SSF56935">
    <property type="entry name" value="Porins"/>
    <property type="match status" value="1"/>
</dbReference>